<dbReference type="Proteomes" id="UP000504634">
    <property type="component" value="Unplaced"/>
</dbReference>
<feature type="compositionally biased region" description="Polar residues" evidence="1">
    <location>
        <begin position="1361"/>
        <end position="1375"/>
    </location>
</feature>
<dbReference type="PANTHER" id="PTHR13217:SF11">
    <property type="entry name" value="PLECKSTRIN HOMOLOGY DOMAIN-CONTAINING FAMILY G MEMBER 5"/>
    <property type="match status" value="1"/>
</dbReference>
<dbReference type="SMART" id="SM00325">
    <property type="entry name" value="RhoGEF"/>
    <property type="match status" value="1"/>
</dbReference>
<evidence type="ECO:0000256" key="1">
    <source>
        <dbReference type="SAM" id="MobiDB-lite"/>
    </source>
</evidence>
<dbReference type="CDD" id="cd13244">
    <property type="entry name" value="PH_PLEKHG5_G6"/>
    <property type="match status" value="1"/>
</dbReference>
<dbReference type="GO" id="GO:0030424">
    <property type="term" value="C:axon"/>
    <property type="evidence" value="ECO:0007669"/>
    <property type="project" value="TreeGrafter"/>
</dbReference>
<feature type="region of interest" description="Disordered" evidence="1">
    <location>
        <begin position="1299"/>
        <end position="1423"/>
    </location>
</feature>
<feature type="domain" description="DH" evidence="2">
    <location>
        <begin position="781"/>
        <end position="973"/>
    </location>
</feature>
<feature type="compositionally biased region" description="Low complexity" evidence="1">
    <location>
        <begin position="394"/>
        <end position="410"/>
    </location>
</feature>
<dbReference type="SUPFAM" id="SSF48065">
    <property type="entry name" value="DBL homology domain (DH-domain)"/>
    <property type="match status" value="1"/>
</dbReference>
<feature type="region of interest" description="Disordered" evidence="1">
    <location>
        <begin position="1"/>
        <end position="82"/>
    </location>
</feature>
<feature type="region of interest" description="Disordered" evidence="1">
    <location>
        <begin position="394"/>
        <end position="420"/>
    </location>
</feature>
<evidence type="ECO:0000313" key="5">
    <source>
        <dbReference type="RefSeq" id="XP_030373021.1"/>
    </source>
</evidence>
<dbReference type="CDD" id="cd00160">
    <property type="entry name" value="RhoGEF"/>
    <property type="match status" value="1"/>
</dbReference>
<dbReference type="RefSeq" id="XP_030373020.1">
    <property type="nucleotide sequence ID" value="XM_030517160.1"/>
</dbReference>
<dbReference type="GO" id="GO:0030139">
    <property type="term" value="C:endocytic vesicle"/>
    <property type="evidence" value="ECO:0007669"/>
    <property type="project" value="TreeGrafter"/>
</dbReference>
<feature type="compositionally biased region" description="Polar residues" evidence="1">
    <location>
        <begin position="1393"/>
        <end position="1423"/>
    </location>
</feature>
<feature type="region of interest" description="Disordered" evidence="1">
    <location>
        <begin position="667"/>
        <end position="705"/>
    </location>
</feature>
<dbReference type="InterPro" id="IPR011993">
    <property type="entry name" value="PH-like_dom_sf"/>
</dbReference>
<feature type="compositionally biased region" description="Low complexity" evidence="1">
    <location>
        <begin position="690"/>
        <end position="701"/>
    </location>
</feature>
<dbReference type="PANTHER" id="PTHR13217">
    <property type="entry name" value="PLECKSTRIN HOMOLOGY DOMAIN-CONTAINING FAMILY G MEMBER 7"/>
    <property type="match status" value="1"/>
</dbReference>
<dbReference type="GO" id="GO:0007266">
    <property type="term" value="P:Rho protein signal transduction"/>
    <property type="evidence" value="ECO:0007669"/>
    <property type="project" value="TreeGrafter"/>
</dbReference>
<dbReference type="Gene3D" id="1.20.900.10">
    <property type="entry name" value="Dbl homology (DH) domain"/>
    <property type="match status" value="1"/>
</dbReference>
<dbReference type="GO" id="GO:0043542">
    <property type="term" value="P:endothelial cell migration"/>
    <property type="evidence" value="ECO:0007669"/>
    <property type="project" value="TreeGrafter"/>
</dbReference>
<dbReference type="InterPro" id="IPR040181">
    <property type="entry name" value="PKHG5/7"/>
</dbReference>
<feature type="compositionally biased region" description="Basic and acidic residues" evidence="1">
    <location>
        <begin position="1"/>
        <end position="10"/>
    </location>
</feature>
<feature type="compositionally biased region" description="Polar residues" evidence="1">
    <location>
        <begin position="1335"/>
        <end position="1345"/>
    </location>
</feature>
<sequence length="1423" mass="158393">MMNSSKEAKSAAKAQKKSQKANKKQLQKQQQQQQLTNGTKNGNVKSPPTAKSAAKVAASQQNTINNNNNNNEQNHNNTSNNNISQKFREHYEAERRALMNSSSPNVLPRYENVPKMERANSFSLRGKISKLMNHITGSKENLTKMDEENTFKTPFTFTRSRSMILLRRPNRRSFIEPQLEQLSEEAEKAGEPISPRKNSLAETAEHSSAVRLANVDDDCSPQLRRRADSSVNQKQREYITPARRQSAQPLTSTPLEETPMQRKPSLVSLTKNELNYNPQLNFQKRRSSTLISSFKTTFGLSGGNGGEKKKDKLNPKWSASLQSLQAIDNMVSYANMSFIDYDKFNGYEKQLERQQSAMSLAEPQIPQTPQLPLPSTAMQSPISLFGDANGAIQSPASPSYSASAETTPKTVVRRRKRSTSSLIERPFASRTSLNSGYNLETDYEHNLDRVQNVYRDSLDSRTLELLNARSRNSYIQDQNFVIDWLNLENGAVARRCTLCAQRIARNNSMRKQQDAVDGHGKPKRQLKSKSLTHLDGLDTVVACQHGTATTASSSGAPVMASAMMAECLGRQANMVSSSEYFSVCFNSDTSHPPDEEFIRAAKGVTLFNALNQSLRRRNLSFSQITITDNNPTPSFLDAGPTPLTSSLDENTDVENLAGHHLIITERDSSRKTLQKAASFGSRQRPPRLLSSASTEETSESANVASKQIKPRWSSIFGVKNPQQSQLCELLNSYSKSGVPQQPDALNFQHPDLPAALDYLNHMHKSWRDIVDSDGMSDNEIKIQTAIWELVTTEVYYIHALQTVTDLFLACLAAVQEERLLADVDQHRLFSNVRAVCEANIRFWTLWLYPMVRHSEVTREPLRCAFFQEGFIAFASIFAPYKIYCAEQSTCQFYCKELNQNNPLFTSYLAWCESQKKCNRLRLADIVVRPMQRLTKYSLLLAAIKKHMSDVDEIEAIDTMIHSVENFVGSVNNHLTMRQENERLKGVMARIESYDVVDTNNESLDKLIKQHSQMFDLCAPMRGCPVQHVRHLFMEGDHRFKDNLGKVDVHCFLLTDMLLVCKTIAKKGLGALKVIRQPYLTDHLMVHLGPNNTLNCVYLNEFQVATTAFTLQCTEAKNWHDALWRAKTIYQRLKRGVGGGAGSVGDSFRFGGSGASGGTADSLGVRKSPMNSSICSHVSSANNSHSGSVEWNDSRNISVDFEKTNSLSSDEGSSLLTGGHGQMVKMKQQQQQQLHKPKIATIATGSGNTLLVQPINHLGQSLPNLNLHHSHTNLYHTYSNNTLLVPGTTSSHSGNLLLSPSHRGISYPPPSPTRVPLRRGNAFSTSTKNPPLLKTRNITSQNSINWHQIPATPTPPSPQSQHNSPGNVGGASSLQKSLPALITNDREAPGVAKPSSSSHQTVIPSTSNHNLAQLQRPLSTETDV</sequence>
<dbReference type="GO" id="GO:0005886">
    <property type="term" value="C:plasma membrane"/>
    <property type="evidence" value="ECO:0007669"/>
    <property type="project" value="TreeGrafter"/>
</dbReference>
<feature type="compositionally biased region" description="Polar residues" evidence="1">
    <location>
        <begin position="243"/>
        <end position="255"/>
    </location>
</feature>
<dbReference type="Pfam" id="PF00621">
    <property type="entry name" value="RhoGEF"/>
    <property type="match status" value="1"/>
</dbReference>
<reference evidence="4 5" key="1">
    <citation type="submission" date="2025-04" db="UniProtKB">
        <authorList>
            <consortium name="RefSeq"/>
        </authorList>
    </citation>
    <scope>IDENTIFICATION</scope>
    <source>
        <strain evidence="4 5">11010-0011.00</strain>
        <tissue evidence="4 5">Whole body</tissue>
    </source>
</reference>
<feature type="compositionally biased region" description="Low complexity" evidence="1">
    <location>
        <begin position="44"/>
        <end position="82"/>
    </location>
</feature>
<dbReference type="Gene3D" id="2.30.29.30">
    <property type="entry name" value="Pleckstrin-homology domain (PH domain)/Phosphotyrosine-binding domain (PTB)"/>
    <property type="match status" value="1"/>
</dbReference>
<dbReference type="SUPFAM" id="SSF50729">
    <property type="entry name" value="PH domain-like"/>
    <property type="match status" value="1"/>
</dbReference>
<accession>A0A6J2T7V2</accession>
<dbReference type="InterPro" id="IPR035899">
    <property type="entry name" value="DBL_dom_sf"/>
</dbReference>
<dbReference type="InterPro" id="IPR000219">
    <property type="entry name" value="DH_dom"/>
</dbReference>
<gene>
    <name evidence="4 5" type="primary">LOC115623000</name>
</gene>
<name>A0A6J2T7V2_DROLE</name>
<protein>
    <submittedName>
        <fullName evidence="4 5">Uncharacterized protein LOC115623000 isoform X1</fullName>
    </submittedName>
</protein>
<evidence type="ECO:0000313" key="3">
    <source>
        <dbReference type="Proteomes" id="UP000504634"/>
    </source>
</evidence>
<dbReference type="GeneID" id="115623000"/>
<dbReference type="PROSITE" id="PS50010">
    <property type="entry name" value="DH_2"/>
    <property type="match status" value="1"/>
</dbReference>
<keyword evidence="3" id="KW-1185">Reference proteome</keyword>
<evidence type="ECO:0000313" key="4">
    <source>
        <dbReference type="RefSeq" id="XP_030373020.1"/>
    </source>
</evidence>
<proteinExistence type="predicted"/>
<dbReference type="GO" id="GO:0005085">
    <property type="term" value="F:guanyl-nucleotide exchange factor activity"/>
    <property type="evidence" value="ECO:0007669"/>
    <property type="project" value="InterPro"/>
</dbReference>
<dbReference type="RefSeq" id="XP_030373021.1">
    <property type="nucleotide sequence ID" value="XM_030517161.1"/>
</dbReference>
<dbReference type="OrthoDB" id="5585231at2759"/>
<organism evidence="3 5">
    <name type="scientific">Drosophila lebanonensis</name>
    <name type="common">Fruit fly</name>
    <name type="synonym">Scaptodrosophila lebanonensis</name>
    <dbReference type="NCBI Taxonomy" id="7225"/>
    <lineage>
        <taxon>Eukaryota</taxon>
        <taxon>Metazoa</taxon>
        <taxon>Ecdysozoa</taxon>
        <taxon>Arthropoda</taxon>
        <taxon>Hexapoda</taxon>
        <taxon>Insecta</taxon>
        <taxon>Pterygota</taxon>
        <taxon>Neoptera</taxon>
        <taxon>Endopterygota</taxon>
        <taxon>Diptera</taxon>
        <taxon>Brachycera</taxon>
        <taxon>Muscomorpha</taxon>
        <taxon>Ephydroidea</taxon>
        <taxon>Drosophilidae</taxon>
        <taxon>Scaptodrosophila</taxon>
    </lineage>
</organism>
<evidence type="ECO:0000259" key="2">
    <source>
        <dbReference type="PROSITE" id="PS50010"/>
    </source>
</evidence>
<feature type="region of interest" description="Disordered" evidence="1">
    <location>
        <begin position="182"/>
        <end position="261"/>
    </location>
</feature>
<feature type="compositionally biased region" description="Basic residues" evidence="1">
    <location>
        <begin position="14"/>
        <end position="26"/>
    </location>
</feature>